<dbReference type="FunFam" id="2.70.70.10:FF:000001">
    <property type="entry name" value="PTS system glucose-specific IIA component"/>
    <property type="match status" value="1"/>
</dbReference>
<dbReference type="Gene3D" id="2.70.70.10">
    <property type="entry name" value="Glucose Permease (Domain IIA)"/>
    <property type="match status" value="1"/>
</dbReference>
<feature type="domain" description="PTS EIIA type-1" evidence="18">
    <location>
        <begin position="576"/>
        <end position="680"/>
    </location>
</feature>
<dbReference type="InterPro" id="IPR001996">
    <property type="entry name" value="PTS_IIB_1"/>
</dbReference>
<feature type="transmembrane region" description="Helical" evidence="17">
    <location>
        <begin position="167"/>
        <end position="187"/>
    </location>
</feature>
<keyword evidence="7 17" id="KW-0812">Transmembrane</keyword>
<keyword evidence="10 17" id="KW-0472">Membrane</keyword>
<dbReference type="OrthoDB" id="9764327at2"/>
<evidence type="ECO:0000256" key="12">
    <source>
        <dbReference type="ARBA" id="ARBA00045139"/>
    </source>
</evidence>
<dbReference type="PANTHER" id="PTHR30009">
    <property type="entry name" value="CYTOCHROME C-TYPE SYNTHESIS PROTEIN AND PTS TRANSMEMBRANE COMPONENT"/>
    <property type="match status" value="1"/>
</dbReference>
<dbReference type="Gene3D" id="3.30.1360.60">
    <property type="entry name" value="Glucose permease domain IIB"/>
    <property type="match status" value="1"/>
</dbReference>
<keyword evidence="4 21" id="KW-0762">Sugar transport</keyword>
<evidence type="ECO:0000256" key="8">
    <source>
        <dbReference type="ARBA" id="ARBA00022777"/>
    </source>
</evidence>
<evidence type="ECO:0000313" key="22">
    <source>
        <dbReference type="Proteomes" id="UP000288669"/>
    </source>
</evidence>
<evidence type="ECO:0000256" key="15">
    <source>
        <dbReference type="ARBA" id="ARBA00081008"/>
    </source>
</evidence>
<dbReference type="InterPro" id="IPR011055">
    <property type="entry name" value="Dup_hybrid_motif"/>
</dbReference>
<feature type="transmembrane region" description="Helical" evidence="17">
    <location>
        <begin position="325"/>
        <end position="345"/>
    </location>
</feature>
<evidence type="ECO:0000256" key="7">
    <source>
        <dbReference type="ARBA" id="ARBA00022692"/>
    </source>
</evidence>
<evidence type="ECO:0000256" key="10">
    <source>
        <dbReference type="ARBA" id="ARBA00023136"/>
    </source>
</evidence>
<keyword evidence="5" id="KW-0808">Transferase</keyword>
<evidence type="ECO:0000256" key="3">
    <source>
        <dbReference type="ARBA" id="ARBA00022475"/>
    </source>
</evidence>
<evidence type="ECO:0000259" key="19">
    <source>
        <dbReference type="PROSITE" id="PS51098"/>
    </source>
</evidence>
<feature type="transmembrane region" description="Helical" evidence="17">
    <location>
        <begin position="59"/>
        <end position="77"/>
    </location>
</feature>
<accession>A0A430AIS0</accession>
<sequence>MKGKGFEVLQKIGKTFMLPIALLPIAGLMLGVSSAVTTHTSSHSFLFKLFSVINDCGNIVFAYLPLLFAVSIALGMANKVKEVAALSAVVGYFFMYASLTSMISNFLDVKKLKETLGLIGDVVGFHNTMNTGVLGGIIIGLVVAALHNKFYKIELPDSLSFFGGTRFVPIISAIAGVVIGVLLALIWPYIGAGIAWLGAAIASLGVFGTFIYGYIYRALIPLGLHHVFYMPFWQTALGGTATINGHLVEGAQNIAFAQISAGKVVSPEAAKYFSGMFPFMIFGFPAAALAMYRQAKPNKKKEAKGLLFSSAITSIVTGVTEPLEFSFLFASPLLYFGVHCVLAAFSFALMNFLKVGVVVSFSGGLIDLFFNGILPGQDKTNWIPIIIVGVIYAIVYYTVFTFFIKKFNLKTPGREEDDEETKMFTKKDYLASKETANLTDKEIVSYEIVSGLGGTNNLVDVDNCATRLRVTVKDGQLVNQSQLKSTGAAGVVVNGNGVQVIYGPKVANIKTNVDEFIATGKAPKEAATHLVETTEKQQAETQISVDEATNQVPVTEQLELYSVAKGKVVPIEQVNDVVFAQKMMGDGYAVIPENGEIYSPVKGEIMSVFPTKHAIGIKTDTGVEVLLHMGINTVELEGAPFEIFVKDGDKVEPTTKLATVDLQALKDAGKGNEMIVVLTNMDKVKAFELAKTGNQAASSSVGTVEV</sequence>
<dbReference type="NCBIfam" id="TIGR00826">
    <property type="entry name" value="EIIB_glc"/>
    <property type="match status" value="1"/>
</dbReference>
<dbReference type="Pfam" id="PF00358">
    <property type="entry name" value="PTS_EIIA_1"/>
    <property type="match status" value="1"/>
</dbReference>
<dbReference type="NCBIfam" id="TIGR00830">
    <property type="entry name" value="PTBA"/>
    <property type="match status" value="1"/>
</dbReference>
<dbReference type="PANTHER" id="PTHR30009:SF24">
    <property type="entry name" value="PTS SYSTEM, IIBC COMPONENT"/>
    <property type="match status" value="1"/>
</dbReference>
<feature type="domain" description="PTS EIIB type-1" evidence="19">
    <location>
        <begin position="442"/>
        <end position="523"/>
    </location>
</feature>
<dbReference type="InterPro" id="IPR013013">
    <property type="entry name" value="PTS_EIIC_1"/>
</dbReference>
<dbReference type="EC" id="2.7.1.211" evidence="11"/>
<dbReference type="PROSITE" id="PS01035">
    <property type="entry name" value="PTS_EIIB_TYPE_1_CYS"/>
    <property type="match status" value="1"/>
</dbReference>
<keyword evidence="3" id="KW-1003">Cell membrane</keyword>
<dbReference type="EMBL" id="NGJZ01000001">
    <property type="protein sequence ID" value="RSU07985.1"/>
    <property type="molecule type" value="Genomic_DNA"/>
</dbReference>
<feature type="transmembrane region" description="Helical" evidence="17">
    <location>
        <begin position="382"/>
        <end position="404"/>
    </location>
</feature>
<evidence type="ECO:0000259" key="18">
    <source>
        <dbReference type="PROSITE" id="PS51093"/>
    </source>
</evidence>
<reference evidence="21 22" key="1">
    <citation type="submission" date="2017-05" db="EMBL/GenBank/DDBJ databases">
        <title>Vagococcus spp. assemblies.</title>
        <authorList>
            <person name="Gulvik C.A."/>
        </authorList>
    </citation>
    <scope>NUCLEOTIDE SEQUENCE [LARGE SCALE GENOMIC DNA]</scope>
    <source>
        <strain evidence="21 22">DSM 24756</strain>
    </source>
</reference>
<feature type="transmembrane region" description="Helical" evidence="17">
    <location>
        <begin position="227"/>
        <end position="247"/>
    </location>
</feature>
<comment type="subcellular location">
    <subcellularLocation>
        <location evidence="1">Cell membrane</location>
        <topology evidence="1">Multi-pass membrane protein</topology>
    </subcellularLocation>
</comment>
<keyword evidence="8" id="KW-0418">Kinase</keyword>
<name>A0A430AIS0_9ENTE</name>
<keyword evidence="6" id="KW-0598">Phosphotransferase system</keyword>
<dbReference type="InterPro" id="IPR036878">
    <property type="entry name" value="Glu_permease_IIB"/>
</dbReference>
<dbReference type="GO" id="GO:0005886">
    <property type="term" value="C:plasma membrane"/>
    <property type="evidence" value="ECO:0007669"/>
    <property type="project" value="UniProtKB-SubCell"/>
</dbReference>
<feature type="transmembrane region" description="Helical" evidence="17">
    <location>
        <begin position="272"/>
        <end position="291"/>
    </location>
</feature>
<comment type="catalytic activity">
    <reaction evidence="13">
        <text>N(pros)-phospho-L-histidyl-[protein](out) + sucrose = sucrose 6(G)-phosphate(in) + L-histidyl-[protein]</text>
        <dbReference type="Rhea" id="RHEA:49236"/>
        <dbReference type="Rhea" id="RHEA-COMP:9745"/>
        <dbReference type="Rhea" id="RHEA-COMP:9746"/>
        <dbReference type="ChEBI" id="CHEBI:17992"/>
        <dbReference type="ChEBI" id="CHEBI:29979"/>
        <dbReference type="ChEBI" id="CHEBI:64837"/>
        <dbReference type="ChEBI" id="CHEBI:91002"/>
        <dbReference type="EC" id="2.7.1.211"/>
    </reaction>
</comment>
<dbReference type="FunFam" id="3.30.1360.60:FF:000001">
    <property type="entry name" value="PTS system glucose-specific IIBC component PtsG"/>
    <property type="match status" value="1"/>
</dbReference>
<keyword evidence="9 17" id="KW-1133">Transmembrane helix</keyword>
<evidence type="ECO:0000256" key="9">
    <source>
        <dbReference type="ARBA" id="ARBA00022989"/>
    </source>
</evidence>
<evidence type="ECO:0000256" key="14">
    <source>
        <dbReference type="ARBA" id="ARBA00074554"/>
    </source>
</evidence>
<dbReference type="SUPFAM" id="SSF55604">
    <property type="entry name" value="Glucose permease domain IIB"/>
    <property type="match status" value="1"/>
</dbReference>
<evidence type="ECO:0000256" key="6">
    <source>
        <dbReference type="ARBA" id="ARBA00022683"/>
    </source>
</evidence>
<feature type="transmembrane region" description="Helical" evidence="17">
    <location>
        <begin position="84"/>
        <end position="107"/>
    </location>
</feature>
<dbReference type="GO" id="GO:0008982">
    <property type="term" value="F:protein-N(PI)-phosphohistidine-sugar phosphotransferase activity"/>
    <property type="evidence" value="ECO:0007669"/>
    <property type="project" value="InterPro"/>
</dbReference>
<evidence type="ECO:0000256" key="1">
    <source>
        <dbReference type="ARBA" id="ARBA00004651"/>
    </source>
</evidence>
<dbReference type="SUPFAM" id="SSF51261">
    <property type="entry name" value="Duplicated hybrid motif"/>
    <property type="match status" value="1"/>
</dbReference>
<evidence type="ECO:0000256" key="11">
    <source>
        <dbReference type="ARBA" id="ARBA00044053"/>
    </source>
</evidence>
<dbReference type="PROSITE" id="PS00371">
    <property type="entry name" value="PTS_EIIA_TYPE_1_HIS"/>
    <property type="match status" value="1"/>
</dbReference>
<dbReference type="Pfam" id="PF02378">
    <property type="entry name" value="PTS_EIIC"/>
    <property type="match status" value="1"/>
</dbReference>
<evidence type="ECO:0000256" key="16">
    <source>
        <dbReference type="PROSITE-ProRule" id="PRU00421"/>
    </source>
</evidence>
<keyword evidence="2" id="KW-0813">Transport</keyword>
<comment type="caution">
    <text evidence="21">The sequence shown here is derived from an EMBL/GenBank/DDBJ whole genome shotgun (WGS) entry which is preliminary data.</text>
</comment>
<dbReference type="InterPro" id="IPR003352">
    <property type="entry name" value="PTS_EIIC"/>
</dbReference>
<dbReference type="InterPro" id="IPR001127">
    <property type="entry name" value="PTS_EIIA_1_perm"/>
</dbReference>
<proteinExistence type="predicted"/>
<dbReference type="GO" id="GO:0016301">
    <property type="term" value="F:kinase activity"/>
    <property type="evidence" value="ECO:0007669"/>
    <property type="project" value="UniProtKB-KW"/>
</dbReference>
<dbReference type="Pfam" id="PF00367">
    <property type="entry name" value="PTS_EIIB"/>
    <property type="match status" value="1"/>
</dbReference>
<evidence type="ECO:0000256" key="5">
    <source>
        <dbReference type="ARBA" id="ARBA00022679"/>
    </source>
</evidence>
<dbReference type="InterPro" id="IPR050429">
    <property type="entry name" value="PTS_Glucose_EIICBA"/>
</dbReference>
<feature type="domain" description="PTS EIIC type-1" evidence="20">
    <location>
        <begin position="3"/>
        <end position="416"/>
    </location>
</feature>
<keyword evidence="22" id="KW-1185">Reference proteome</keyword>
<dbReference type="RefSeq" id="WP_126822139.1">
    <property type="nucleotide sequence ID" value="NZ_JBHLWU010000001.1"/>
</dbReference>
<dbReference type="InterPro" id="IPR018113">
    <property type="entry name" value="PTrfase_EIIB_Cys"/>
</dbReference>
<feature type="transmembrane region" description="Helical" evidence="17">
    <location>
        <begin position="352"/>
        <end position="370"/>
    </location>
</feature>
<evidence type="ECO:0000256" key="13">
    <source>
        <dbReference type="ARBA" id="ARBA00048931"/>
    </source>
</evidence>
<comment type="function">
    <text evidence="12">The phosphoenolpyruvate-dependent sugar phosphotransferase system (sugar PTS), a major carbohydrate active transport system, catalyzes the phosphorylation of incoming sugar substrates concomitantly with their translocation across the cell membrane. This system is involved in sucrose transport.</text>
</comment>
<dbReference type="PROSITE" id="PS51103">
    <property type="entry name" value="PTS_EIIC_TYPE_1"/>
    <property type="match status" value="1"/>
</dbReference>
<protein>
    <recommendedName>
        <fullName evidence="14">PTS system sucrose-specific EIIBCA component</fullName>
        <ecNumber evidence="11">2.7.1.211</ecNumber>
    </recommendedName>
    <alternativeName>
        <fullName evidence="15">EIIBCA-Scr</fullName>
    </alternativeName>
</protein>
<feature type="transmembrane region" description="Helical" evidence="17">
    <location>
        <begin position="127"/>
        <end position="146"/>
    </location>
</feature>
<dbReference type="PROSITE" id="PS51093">
    <property type="entry name" value="PTS_EIIA_TYPE_1"/>
    <property type="match status" value="1"/>
</dbReference>
<evidence type="ECO:0000256" key="17">
    <source>
        <dbReference type="SAM" id="Phobius"/>
    </source>
</evidence>
<evidence type="ECO:0000256" key="4">
    <source>
        <dbReference type="ARBA" id="ARBA00022597"/>
    </source>
</evidence>
<evidence type="ECO:0000313" key="21">
    <source>
        <dbReference type="EMBL" id="RSU07985.1"/>
    </source>
</evidence>
<dbReference type="GO" id="GO:0090563">
    <property type="term" value="F:protein-phosphocysteine-sugar phosphotransferase activity"/>
    <property type="evidence" value="ECO:0007669"/>
    <property type="project" value="TreeGrafter"/>
</dbReference>
<dbReference type="GO" id="GO:0009401">
    <property type="term" value="P:phosphoenolpyruvate-dependent sugar phosphotransferase system"/>
    <property type="evidence" value="ECO:0007669"/>
    <property type="project" value="UniProtKB-KW"/>
</dbReference>
<organism evidence="21 22">
    <name type="scientific">Vagococcus entomophilus</name>
    <dbReference type="NCBI Taxonomy" id="1160095"/>
    <lineage>
        <taxon>Bacteria</taxon>
        <taxon>Bacillati</taxon>
        <taxon>Bacillota</taxon>
        <taxon>Bacilli</taxon>
        <taxon>Lactobacillales</taxon>
        <taxon>Enterococcaceae</taxon>
        <taxon>Vagococcus</taxon>
    </lineage>
</organism>
<evidence type="ECO:0000256" key="2">
    <source>
        <dbReference type="ARBA" id="ARBA00022448"/>
    </source>
</evidence>
<dbReference type="AlphaFoldDB" id="A0A430AIS0"/>
<feature type="transmembrane region" description="Helical" evidence="17">
    <location>
        <begin position="193"/>
        <end position="215"/>
    </location>
</feature>
<feature type="active site" description="Phosphocysteine intermediate; for EIIB activity" evidence="16">
    <location>
        <position position="464"/>
    </location>
</feature>
<evidence type="ECO:0000259" key="20">
    <source>
        <dbReference type="PROSITE" id="PS51103"/>
    </source>
</evidence>
<dbReference type="Proteomes" id="UP000288669">
    <property type="component" value="Unassembled WGS sequence"/>
</dbReference>
<dbReference type="PROSITE" id="PS51098">
    <property type="entry name" value="PTS_EIIB_TYPE_1"/>
    <property type="match status" value="1"/>
</dbReference>
<gene>
    <name evidence="21" type="ORF">CBF30_01725</name>
</gene>